<comment type="caution">
    <text evidence="2">The sequence shown here is derived from an EMBL/GenBank/DDBJ whole genome shotgun (WGS) entry which is preliminary data.</text>
</comment>
<organism evidence="2 3">
    <name type="scientific">Amylocarpus encephaloides</name>
    <dbReference type="NCBI Taxonomy" id="45428"/>
    <lineage>
        <taxon>Eukaryota</taxon>
        <taxon>Fungi</taxon>
        <taxon>Dikarya</taxon>
        <taxon>Ascomycota</taxon>
        <taxon>Pezizomycotina</taxon>
        <taxon>Leotiomycetes</taxon>
        <taxon>Helotiales</taxon>
        <taxon>Helotiales incertae sedis</taxon>
        <taxon>Amylocarpus</taxon>
    </lineage>
</organism>
<keyword evidence="3" id="KW-1185">Reference proteome</keyword>
<protein>
    <submittedName>
        <fullName evidence="2">Uncharacterized protein</fullName>
    </submittedName>
</protein>
<evidence type="ECO:0000313" key="3">
    <source>
        <dbReference type="Proteomes" id="UP000824998"/>
    </source>
</evidence>
<gene>
    <name evidence="2" type="ORF">BJ875DRAFT_440554</name>
</gene>
<proteinExistence type="predicted"/>
<feature type="region of interest" description="Disordered" evidence="1">
    <location>
        <begin position="22"/>
        <end position="47"/>
    </location>
</feature>
<sequence length="211" mass="23880">MATMPASLRDMVTRVLTRAPNAAPVASGSQDAIRDKDDNRPSSPADSIISIFDPYSQETLCLCIDERFQLLLHKLSNLLTNLEPSTKLTNPVHKLVNVGAELANLHLTARTELAPKSALIEAYDNMQLLVSRMHREREAELNEQTRKVRESLGNERMEVGQLNQTLYERDATIRRLIKDGNTSQATIQRLTATIKKLLEEEQKRKFMEAKE</sequence>
<name>A0A9P7YKL2_9HELO</name>
<dbReference type="EMBL" id="MU251438">
    <property type="protein sequence ID" value="KAG9235226.1"/>
    <property type="molecule type" value="Genomic_DNA"/>
</dbReference>
<evidence type="ECO:0000313" key="2">
    <source>
        <dbReference type="EMBL" id="KAG9235226.1"/>
    </source>
</evidence>
<reference evidence="2" key="1">
    <citation type="journal article" date="2021" name="IMA Fungus">
        <title>Genomic characterization of three marine fungi, including Emericellopsis atlantica sp. nov. with signatures of a generalist lifestyle and marine biomass degradation.</title>
        <authorList>
            <person name="Hagestad O.C."/>
            <person name="Hou L."/>
            <person name="Andersen J.H."/>
            <person name="Hansen E.H."/>
            <person name="Altermark B."/>
            <person name="Li C."/>
            <person name="Kuhnert E."/>
            <person name="Cox R.J."/>
            <person name="Crous P.W."/>
            <person name="Spatafora J.W."/>
            <person name="Lail K."/>
            <person name="Amirebrahimi M."/>
            <person name="Lipzen A."/>
            <person name="Pangilinan J."/>
            <person name="Andreopoulos W."/>
            <person name="Hayes R.D."/>
            <person name="Ng V."/>
            <person name="Grigoriev I.V."/>
            <person name="Jackson S.A."/>
            <person name="Sutton T.D.S."/>
            <person name="Dobson A.D.W."/>
            <person name="Rama T."/>
        </authorList>
    </citation>
    <scope>NUCLEOTIDE SEQUENCE</scope>
    <source>
        <strain evidence="2">TRa018bII</strain>
    </source>
</reference>
<dbReference type="Proteomes" id="UP000824998">
    <property type="component" value="Unassembled WGS sequence"/>
</dbReference>
<accession>A0A9P7YKL2</accession>
<dbReference type="AlphaFoldDB" id="A0A9P7YKL2"/>
<evidence type="ECO:0000256" key="1">
    <source>
        <dbReference type="SAM" id="MobiDB-lite"/>
    </source>
</evidence>